<feature type="region of interest" description="Disordered" evidence="1">
    <location>
        <begin position="32"/>
        <end position="61"/>
    </location>
</feature>
<accession>A0A5C8ZGW5</accession>
<dbReference type="AlphaFoldDB" id="A0A5C8ZGW5"/>
<sequence>MSGRRWVGRAVAVWTLGALVVVLITTEVLAGPASAAGPAPSPPTSAVPGGPSAIGEVPAAV</sequence>
<evidence type="ECO:0000313" key="2">
    <source>
        <dbReference type="EMBL" id="TXR57285.1"/>
    </source>
</evidence>
<proteinExistence type="predicted"/>
<evidence type="ECO:0000313" key="3">
    <source>
        <dbReference type="Proteomes" id="UP000321234"/>
    </source>
</evidence>
<comment type="caution">
    <text evidence="2">The sequence shown here is derived from an EMBL/GenBank/DDBJ whole genome shotgun (WGS) entry which is preliminary data.</text>
</comment>
<dbReference type="EMBL" id="VKAC01000002">
    <property type="protein sequence ID" value="TXR57285.1"/>
    <property type="molecule type" value="Genomic_DNA"/>
</dbReference>
<evidence type="ECO:0000256" key="1">
    <source>
        <dbReference type="SAM" id="MobiDB-lite"/>
    </source>
</evidence>
<dbReference type="Proteomes" id="UP000321234">
    <property type="component" value="Unassembled WGS sequence"/>
</dbReference>
<keyword evidence="3" id="KW-1185">Reference proteome</keyword>
<protein>
    <submittedName>
        <fullName evidence="2">Uncharacterized protein</fullName>
    </submittedName>
</protein>
<organism evidence="2 3">
    <name type="scientific">Quadrisphaera setariae</name>
    <dbReference type="NCBI Taxonomy" id="2593304"/>
    <lineage>
        <taxon>Bacteria</taxon>
        <taxon>Bacillati</taxon>
        <taxon>Actinomycetota</taxon>
        <taxon>Actinomycetes</taxon>
        <taxon>Kineosporiales</taxon>
        <taxon>Kineosporiaceae</taxon>
        <taxon>Quadrisphaera</taxon>
    </lineage>
</organism>
<dbReference type="RefSeq" id="WP_147924926.1">
    <property type="nucleotide sequence ID" value="NZ_VKAC01000002.1"/>
</dbReference>
<name>A0A5C8ZGW5_9ACTN</name>
<gene>
    <name evidence="2" type="ORF">FMM08_03135</name>
</gene>
<reference evidence="2 3" key="1">
    <citation type="submission" date="2019-07" db="EMBL/GenBank/DDBJ databases">
        <title>Quadrisphaera sp. strain DD2A genome sequencing and assembly.</title>
        <authorList>
            <person name="Kim I."/>
        </authorList>
    </citation>
    <scope>NUCLEOTIDE SEQUENCE [LARGE SCALE GENOMIC DNA]</scope>
    <source>
        <strain evidence="2 3">DD2A</strain>
    </source>
</reference>